<dbReference type="InParanoid" id="A0A2H3D9Y8"/>
<reference evidence="2" key="1">
    <citation type="journal article" date="2017" name="Nat. Ecol. Evol.">
        <title>Genome expansion and lineage-specific genetic innovations in the forest pathogenic fungi Armillaria.</title>
        <authorList>
            <person name="Sipos G."/>
            <person name="Prasanna A.N."/>
            <person name="Walter M.C."/>
            <person name="O'Connor E."/>
            <person name="Balint B."/>
            <person name="Krizsan K."/>
            <person name="Kiss B."/>
            <person name="Hess J."/>
            <person name="Varga T."/>
            <person name="Slot J."/>
            <person name="Riley R."/>
            <person name="Boka B."/>
            <person name="Rigling D."/>
            <person name="Barry K."/>
            <person name="Lee J."/>
            <person name="Mihaltcheva S."/>
            <person name="LaButti K."/>
            <person name="Lipzen A."/>
            <person name="Waldron R."/>
            <person name="Moloney N.M."/>
            <person name="Sperisen C."/>
            <person name="Kredics L."/>
            <person name="Vagvoelgyi C."/>
            <person name="Patrignani A."/>
            <person name="Fitzpatrick D."/>
            <person name="Nagy I."/>
            <person name="Doyle S."/>
            <person name="Anderson J.B."/>
            <person name="Grigoriev I.V."/>
            <person name="Gueldener U."/>
            <person name="Muensterkoetter M."/>
            <person name="Nagy L.G."/>
        </authorList>
    </citation>
    <scope>NUCLEOTIDE SEQUENCE [LARGE SCALE GENOMIC DNA]</scope>
    <source>
        <strain evidence="2">Ar21-2</strain>
    </source>
</reference>
<dbReference type="Proteomes" id="UP000217790">
    <property type="component" value="Unassembled WGS sequence"/>
</dbReference>
<dbReference type="AlphaFoldDB" id="A0A2H3D9Y8"/>
<sequence>MSDSAPKTKGYTCTGWPIHLNQRLRQGKTQPAMCTHMVEMEEEGLLEPADEKCDCCHGRCHCLLPIESNNGHPTCAECLISSHGCPNHIACTTPAKKKPVHSTKGKTRADPTPAKRLQAFMLVPCLHQGNPAPAGTTNQPEVGLSSTPSAMKLLDEYDTFSSHPIQSRPPLGHGRSTHLSSSCFTDPLPLHAIINFAFNLEERCSSGLSHPREVAWDRILALTHQLVAAHQALEYELRRSGPFSNEEVEHFLQTCYPNSMLPADEEQPEENVEGKGDA</sequence>
<organism evidence="1 2">
    <name type="scientific">Armillaria gallica</name>
    <name type="common">Bulbous honey fungus</name>
    <name type="synonym">Armillaria bulbosa</name>
    <dbReference type="NCBI Taxonomy" id="47427"/>
    <lineage>
        <taxon>Eukaryota</taxon>
        <taxon>Fungi</taxon>
        <taxon>Dikarya</taxon>
        <taxon>Basidiomycota</taxon>
        <taxon>Agaricomycotina</taxon>
        <taxon>Agaricomycetes</taxon>
        <taxon>Agaricomycetidae</taxon>
        <taxon>Agaricales</taxon>
        <taxon>Marasmiineae</taxon>
        <taxon>Physalacriaceae</taxon>
        <taxon>Armillaria</taxon>
    </lineage>
</organism>
<keyword evidence="2" id="KW-1185">Reference proteome</keyword>
<evidence type="ECO:0000313" key="2">
    <source>
        <dbReference type="Proteomes" id="UP000217790"/>
    </source>
</evidence>
<proteinExistence type="predicted"/>
<dbReference type="OrthoDB" id="3039994at2759"/>
<gene>
    <name evidence="1" type="ORF">ARMGADRAFT_1088530</name>
</gene>
<accession>A0A2H3D9Y8</accession>
<evidence type="ECO:0000313" key="1">
    <source>
        <dbReference type="EMBL" id="PBK84296.1"/>
    </source>
</evidence>
<name>A0A2H3D9Y8_ARMGA</name>
<dbReference type="EMBL" id="KZ293699">
    <property type="protein sequence ID" value="PBK84296.1"/>
    <property type="molecule type" value="Genomic_DNA"/>
</dbReference>
<protein>
    <submittedName>
        <fullName evidence="1">Uncharacterized protein</fullName>
    </submittedName>
</protein>